<feature type="compositionally biased region" description="Basic and acidic residues" evidence="1">
    <location>
        <begin position="10"/>
        <end position="26"/>
    </location>
</feature>
<dbReference type="EMBL" id="PFNO01000091">
    <property type="protein sequence ID" value="PIZ48898.1"/>
    <property type="molecule type" value="Genomic_DNA"/>
</dbReference>
<evidence type="ECO:0000313" key="2">
    <source>
        <dbReference type="EMBL" id="PIZ48898.1"/>
    </source>
</evidence>
<organism evidence="2 3">
    <name type="scientific">Candidatus Woesebacteria bacterium CG_4_10_14_0_2_um_filter_39_14</name>
    <dbReference type="NCBI Taxonomy" id="1975054"/>
    <lineage>
        <taxon>Bacteria</taxon>
        <taxon>Candidatus Woeseibacteriota</taxon>
    </lineage>
</organism>
<sequence length="69" mass="8123">MIDTIPGIMTKEEAEEAARKWQKEQDEFPGSIPEAPLPDKTHPVEYNDFYERQQQRAQRREDYIRNGSG</sequence>
<proteinExistence type="predicted"/>
<feature type="region of interest" description="Disordered" evidence="1">
    <location>
        <begin position="1"/>
        <end position="69"/>
    </location>
</feature>
<comment type="caution">
    <text evidence="2">The sequence shown here is derived from an EMBL/GenBank/DDBJ whole genome shotgun (WGS) entry which is preliminary data.</text>
</comment>
<evidence type="ECO:0000256" key="1">
    <source>
        <dbReference type="SAM" id="MobiDB-lite"/>
    </source>
</evidence>
<reference evidence="3" key="1">
    <citation type="submission" date="2017-09" db="EMBL/GenBank/DDBJ databases">
        <title>Depth-based differentiation of microbial function through sediment-hosted aquifers and enrichment of novel symbionts in the deep terrestrial subsurface.</title>
        <authorList>
            <person name="Probst A.J."/>
            <person name="Ladd B."/>
            <person name="Jarett J.K."/>
            <person name="Geller-Mcgrath D.E."/>
            <person name="Sieber C.M.K."/>
            <person name="Emerson J.B."/>
            <person name="Anantharaman K."/>
            <person name="Thomas B.C."/>
            <person name="Malmstrom R."/>
            <person name="Stieglmeier M."/>
            <person name="Klingl A."/>
            <person name="Woyke T."/>
            <person name="Ryan C.M."/>
            <person name="Banfield J.F."/>
        </authorList>
    </citation>
    <scope>NUCLEOTIDE SEQUENCE [LARGE SCALE GENOMIC DNA]</scope>
</reference>
<name>A0A2M7TMW6_9BACT</name>
<evidence type="ECO:0000313" key="3">
    <source>
        <dbReference type="Proteomes" id="UP000229753"/>
    </source>
</evidence>
<feature type="compositionally biased region" description="Basic and acidic residues" evidence="1">
    <location>
        <begin position="37"/>
        <end position="69"/>
    </location>
</feature>
<dbReference type="Proteomes" id="UP000229753">
    <property type="component" value="Unassembled WGS sequence"/>
</dbReference>
<gene>
    <name evidence="2" type="ORF">COY29_02790</name>
</gene>
<accession>A0A2M7TMW6</accession>
<protein>
    <submittedName>
        <fullName evidence="2">Uncharacterized protein</fullName>
    </submittedName>
</protein>
<dbReference type="AlphaFoldDB" id="A0A2M7TMW6"/>